<dbReference type="RefSeq" id="WP_206100720.1">
    <property type="nucleotide sequence ID" value="NZ_CP070969.1"/>
</dbReference>
<comment type="catalytic activity">
    <reaction evidence="3">
        <text>3',5'-cyclic UMP + H2O = UMP + H(+)</text>
        <dbReference type="Rhea" id="RHEA:70575"/>
        <dbReference type="ChEBI" id="CHEBI:15377"/>
        <dbReference type="ChEBI" id="CHEBI:15378"/>
        <dbReference type="ChEBI" id="CHEBI:57865"/>
        <dbReference type="ChEBI" id="CHEBI:184387"/>
    </reaction>
    <physiologicalReaction direction="left-to-right" evidence="3">
        <dbReference type="Rhea" id="RHEA:70576"/>
    </physiologicalReaction>
</comment>
<dbReference type="CDD" id="cd16282">
    <property type="entry name" value="metallo-hydrolase-like_MBL-fold"/>
    <property type="match status" value="1"/>
</dbReference>
<feature type="domain" description="Metallo-beta-lactamase" evidence="4">
    <location>
        <begin position="26"/>
        <end position="242"/>
    </location>
</feature>
<evidence type="ECO:0000256" key="2">
    <source>
        <dbReference type="ARBA" id="ARBA00034301"/>
    </source>
</evidence>
<dbReference type="SUPFAM" id="SSF56281">
    <property type="entry name" value="Metallo-hydrolase/oxidoreductase"/>
    <property type="match status" value="1"/>
</dbReference>
<organism evidence="5 6">
    <name type="scientific">Paenibacillus tianjinensis</name>
    <dbReference type="NCBI Taxonomy" id="2810347"/>
    <lineage>
        <taxon>Bacteria</taxon>
        <taxon>Bacillati</taxon>
        <taxon>Bacillota</taxon>
        <taxon>Bacilli</taxon>
        <taxon>Bacillales</taxon>
        <taxon>Paenibacillaceae</taxon>
        <taxon>Paenibacillus</taxon>
    </lineage>
</organism>
<comment type="catalytic activity">
    <reaction evidence="1">
        <text>3',5'-cyclic CMP + H2O = CMP + H(+)</text>
        <dbReference type="Rhea" id="RHEA:72675"/>
        <dbReference type="ChEBI" id="CHEBI:15377"/>
        <dbReference type="ChEBI" id="CHEBI:15378"/>
        <dbReference type="ChEBI" id="CHEBI:58003"/>
        <dbReference type="ChEBI" id="CHEBI:60377"/>
    </reaction>
    <physiologicalReaction direction="left-to-right" evidence="1">
        <dbReference type="Rhea" id="RHEA:72676"/>
    </physiologicalReaction>
</comment>
<dbReference type="PANTHER" id="PTHR42951">
    <property type="entry name" value="METALLO-BETA-LACTAMASE DOMAIN-CONTAINING"/>
    <property type="match status" value="1"/>
</dbReference>
<evidence type="ECO:0000313" key="6">
    <source>
        <dbReference type="Proteomes" id="UP000663452"/>
    </source>
</evidence>
<dbReference type="Pfam" id="PF00753">
    <property type="entry name" value="Lactamase_B"/>
    <property type="match status" value="1"/>
</dbReference>
<comment type="function">
    <text evidence="2">Counteracts the endogenous Pycsar antiviral defense system. Phosphodiesterase that enables metal-dependent hydrolysis of host cyclic nucleotide Pycsar defense signals such as cCMP and cUMP.</text>
</comment>
<name>A0ABX7L502_9BACL</name>
<accession>A0ABX7L502</accession>
<dbReference type="InterPro" id="IPR001279">
    <property type="entry name" value="Metallo-B-lactamas"/>
</dbReference>
<dbReference type="EMBL" id="CP070969">
    <property type="protein sequence ID" value="QSF43062.1"/>
    <property type="molecule type" value="Genomic_DNA"/>
</dbReference>
<dbReference type="Proteomes" id="UP000663452">
    <property type="component" value="Chromosome"/>
</dbReference>
<sequence length="317" mass="34702">MNKFFTLHSVASGVWAAIVIPGSGALGNAAVVDLGDITVVVDTFCLPEAAGILRESALELTGKPVKYIVNTHFHGDHHYGNQMFADSLIITTDLTREILTKEGAPEVEVWQEGLQKQIEGLTKGMHAAQDLRLQSAFAYEIADKAALLAAVPGIRRRTAALTFSDKLMIHGTARSLTLLTFGGGHTDSDAFVYIEDAKVLIAGDLVLSKSHPAMLSGFPAAWIEILQRIGQELDFSLVIPGHGEVTDHSSIGEMISYLTEIQIYAEQAAASGESADFWMARGIPIPFAEWQMSHVFEWNFRWLYKQFVNEKRGEGND</sequence>
<evidence type="ECO:0000259" key="4">
    <source>
        <dbReference type="SMART" id="SM00849"/>
    </source>
</evidence>
<reference evidence="5 6" key="1">
    <citation type="submission" date="2021-02" db="EMBL/GenBank/DDBJ databases">
        <title>Paenibacillus tianjinensis sp. nov.</title>
        <authorList>
            <person name="Liu H."/>
        </authorList>
    </citation>
    <scope>NUCLEOTIDE SEQUENCE [LARGE SCALE GENOMIC DNA]</scope>
    <source>
        <strain evidence="5 6">TB2019</strain>
    </source>
</reference>
<gene>
    <name evidence="5" type="ORF">JRJ22_17405</name>
</gene>
<dbReference type="Gene3D" id="3.60.15.10">
    <property type="entry name" value="Ribonuclease Z/Hydroxyacylglutathione hydrolase-like"/>
    <property type="match status" value="1"/>
</dbReference>
<evidence type="ECO:0000256" key="1">
    <source>
        <dbReference type="ARBA" id="ARBA00034221"/>
    </source>
</evidence>
<dbReference type="PANTHER" id="PTHR42951:SF4">
    <property type="entry name" value="ACYL-COENZYME A THIOESTERASE MBLAC2"/>
    <property type="match status" value="1"/>
</dbReference>
<dbReference type="InterPro" id="IPR050855">
    <property type="entry name" value="NDM-1-like"/>
</dbReference>
<protein>
    <submittedName>
        <fullName evidence="5">MBL fold metallo-hydrolase</fullName>
    </submittedName>
</protein>
<evidence type="ECO:0000256" key="3">
    <source>
        <dbReference type="ARBA" id="ARBA00048505"/>
    </source>
</evidence>
<dbReference type="InterPro" id="IPR036866">
    <property type="entry name" value="RibonucZ/Hydroxyglut_hydro"/>
</dbReference>
<evidence type="ECO:0000313" key="5">
    <source>
        <dbReference type="EMBL" id="QSF43062.1"/>
    </source>
</evidence>
<proteinExistence type="predicted"/>
<dbReference type="SMART" id="SM00849">
    <property type="entry name" value="Lactamase_B"/>
    <property type="match status" value="1"/>
</dbReference>
<keyword evidence="6" id="KW-1185">Reference proteome</keyword>